<keyword evidence="3" id="KW-1185">Reference proteome</keyword>
<proteinExistence type="predicted"/>
<comment type="caution">
    <text evidence="2">The sequence shown here is derived from an EMBL/GenBank/DDBJ whole genome shotgun (WGS) entry which is preliminary data.</text>
</comment>
<name>A0A0L0CJ29_LUCCU</name>
<dbReference type="AlphaFoldDB" id="A0A0L0CJ29"/>
<protein>
    <submittedName>
        <fullName evidence="2">Uncharacterized protein</fullName>
    </submittedName>
</protein>
<feature type="region of interest" description="Disordered" evidence="1">
    <location>
        <begin position="458"/>
        <end position="478"/>
    </location>
</feature>
<dbReference type="OrthoDB" id="8036166at2759"/>
<evidence type="ECO:0000313" key="3">
    <source>
        <dbReference type="Proteomes" id="UP000037069"/>
    </source>
</evidence>
<gene>
    <name evidence="2" type="ORF">FF38_01827</name>
</gene>
<dbReference type="EMBL" id="JRES01000325">
    <property type="protein sequence ID" value="KNC32265.1"/>
    <property type="molecule type" value="Genomic_DNA"/>
</dbReference>
<accession>A0A0L0CJ29</accession>
<evidence type="ECO:0000256" key="1">
    <source>
        <dbReference type="SAM" id="MobiDB-lite"/>
    </source>
</evidence>
<dbReference type="Proteomes" id="UP000037069">
    <property type="component" value="Unassembled WGS sequence"/>
</dbReference>
<reference evidence="2 3" key="1">
    <citation type="journal article" date="2015" name="Nat. Commun.">
        <title>Lucilia cuprina genome unlocks parasitic fly biology to underpin future interventions.</title>
        <authorList>
            <person name="Anstead C.A."/>
            <person name="Korhonen P.K."/>
            <person name="Young N.D."/>
            <person name="Hall R.S."/>
            <person name="Jex A.R."/>
            <person name="Murali S.C."/>
            <person name="Hughes D.S."/>
            <person name="Lee S.F."/>
            <person name="Perry T."/>
            <person name="Stroehlein A.J."/>
            <person name="Ansell B.R."/>
            <person name="Breugelmans B."/>
            <person name="Hofmann A."/>
            <person name="Qu J."/>
            <person name="Dugan S."/>
            <person name="Lee S.L."/>
            <person name="Chao H."/>
            <person name="Dinh H."/>
            <person name="Han Y."/>
            <person name="Doddapaneni H.V."/>
            <person name="Worley K.C."/>
            <person name="Muzny D.M."/>
            <person name="Ioannidis P."/>
            <person name="Waterhouse R.M."/>
            <person name="Zdobnov E.M."/>
            <person name="James P.J."/>
            <person name="Bagnall N.H."/>
            <person name="Kotze A.C."/>
            <person name="Gibbs R.A."/>
            <person name="Richards S."/>
            <person name="Batterham P."/>
            <person name="Gasser R.B."/>
        </authorList>
    </citation>
    <scope>NUCLEOTIDE SEQUENCE [LARGE SCALE GENOMIC DNA]</scope>
    <source>
        <strain evidence="2 3">LS</strain>
        <tissue evidence="2">Full body</tissue>
    </source>
</reference>
<organism evidence="2 3">
    <name type="scientific">Lucilia cuprina</name>
    <name type="common">Green bottle fly</name>
    <name type="synonym">Australian sheep blowfly</name>
    <dbReference type="NCBI Taxonomy" id="7375"/>
    <lineage>
        <taxon>Eukaryota</taxon>
        <taxon>Metazoa</taxon>
        <taxon>Ecdysozoa</taxon>
        <taxon>Arthropoda</taxon>
        <taxon>Hexapoda</taxon>
        <taxon>Insecta</taxon>
        <taxon>Pterygota</taxon>
        <taxon>Neoptera</taxon>
        <taxon>Endopterygota</taxon>
        <taxon>Diptera</taxon>
        <taxon>Brachycera</taxon>
        <taxon>Muscomorpha</taxon>
        <taxon>Oestroidea</taxon>
        <taxon>Calliphoridae</taxon>
        <taxon>Luciliinae</taxon>
        <taxon>Lucilia</taxon>
    </lineage>
</organism>
<sequence>MMSPKAQDNPNEQINNKLNKITKELQKKRTIVKIISKEQQTITLRQQLQQQRKLYNNKNLMVKPIINNSNDSNTSIKASNKTCNLIGKMINDVSKTTISGLSQQQQQQSKQNDKTTTAIIATTTSAQTNTLNNCCEGGKNEIVDDFHIYNTDNEQPSLNEVNRESLSLVNETLALVTVQSKELEAREEVKGENLLVTVQQPLLLQNFNKCLRHKNIINKPLDDSYQRTVDLDAFKAREYNFQCELLEYKNTSDHQQLQKDYYTTNTDVVENCGEELKFKSLSERKAQLKKEFFKDLNTQTVKLKTLNNVQTLNKRILKKQHNLKLKIPRDCNRQKEPSVDLKQTSLVALRKLDLQKKQQQQQTSKDLNSLNINNFTQKLQFPRVKELAKRFDYKVNMILPQTKTSTEAKAHNKLEAMVERHSPLSDEGCNIGHSPYSSDDDNDSIRTTNTAIERIPATKHKDKVARSASSDSALGLEVDEPMDVSEAPQPNQQKRRMTLTVTDLPLRPALLPLAEPTLLPDSPIIDTPVPSVGQNLNQIPTKVLLEERVVEIPEVPGSGFSSRRESSQSCFSDYPPGEMQGVRFVRTPSVVVSDYSDDITCGITLEEIEYFRAQRLRRRRSSLETSGTEKDALDNNSDISASSSCSNLYYCGSTISALDGAECLVNGVRQQLERKTSDCSTCSISGDEDTNFSIPEQPEDCQDITDMLANQHLTSKRSKKVGMSANLLTVDSTNIV</sequence>
<evidence type="ECO:0000313" key="2">
    <source>
        <dbReference type="EMBL" id="KNC32265.1"/>
    </source>
</evidence>